<evidence type="ECO:0008006" key="4">
    <source>
        <dbReference type="Google" id="ProtNLM"/>
    </source>
</evidence>
<dbReference type="RefSeq" id="WP_271657057.1">
    <property type="nucleotide sequence ID" value="NZ_JAIVFG010000038.1"/>
</dbReference>
<reference evidence="2" key="1">
    <citation type="submission" date="2021-09" db="EMBL/GenBank/DDBJ databases">
        <title>Genomic analysis of Ralstonia spp.</title>
        <authorList>
            <person name="Aburjaile F."/>
            <person name="Ariute J.C."/>
            <person name="Pais A.K.L."/>
            <person name="Albuquerque G.M.R."/>
            <person name="Silva A.M.F."/>
            <person name="Brenig B."/>
            <person name="Azevedo V."/>
            <person name="Matiuzzi M."/>
            <person name="Ramos R."/>
            <person name="Goes-Neto A."/>
            <person name="Soares S."/>
            <person name="Iseppon A.M.B."/>
            <person name="Souza E."/>
            <person name="Gama M."/>
        </authorList>
    </citation>
    <scope>NUCLEOTIDE SEQUENCE</scope>
    <source>
        <strain evidence="2">CCRMRs91</strain>
    </source>
</reference>
<proteinExistence type="predicted"/>
<comment type="caution">
    <text evidence="2">The sequence shown here is derived from an EMBL/GenBank/DDBJ whole genome shotgun (WGS) entry which is preliminary data.</text>
</comment>
<gene>
    <name evidence="2" type="ORF">LBW59_19510</name>
</gene>
<organism evidence="2 3">
    <name type="scientific">Ralstonia solanacearum</name>
    <name type="common">Pseudomonas solanacearum</name>
    <dbReference type="NCBI Taxonomy" id="305"/>
    <lineage>
        <taxon>Bacteria</taxon>
        <taxon>Pseudomonadati</taxon>
        <taxon>Pseudomonadota</taxon>
        <taxon>Betaproteobacteria</taxon>
        <taxon>Burkholderiales</taxon>
        <taxon>Burkholderiaceae</taxon>
        <taxon>Ralstonia</taxon>
        <taxon>Ralstonia solanacearum species complex</taxon>
    </lineage>
</organism>
<keyword evidence="1" id="KW-0812">Transmembrane</keyword>
<sequence>MASVLRRIGTALAHWLEWTLFRIARLASRIPVFTAVGLLLLGGAVLVWTVWEPRAAAQVARIQKELGRKHAANPAPVRQVSTLETVAAQLEPPLNRSVIGSDIFAGFTAQGARVDQVVFSKDTEEAAAEEVRSVRLQATVIGLYPAIKAGLADLLQKHPSLALESMTFTKNGGTEQTVTADLAFVLWYRGH</sequence>
<protein>
    <recommendedName>
        <fullName evidence="4">Transmembrane protein</fullName>
    </recommendedName>
</protein>
<dbReference type="Proteomes" id="UP001144050">
    <property type="component" value="Unassembled WGS sequence"/>
</dbReference>
<dbReference type="AlphaFoldDB" id="A0AAW5ZUC2"/>
<evidence type="ECO:0000313" key="2">
    <source>
        <dbReference type="EMBL" id="MDB0572953.1"/>
    </source>
</evidence>
<accession>A0AAW5ZUC2</accession>
<evidence type="ECO:0000256" key="1">
    <source>
        <dbReference type="SAM" id="Phobius"/>
    </source>
</evidence>
<evidence type="ECO:0000313" key="3">
    <source>
        <dbReference type="Proteomes" id="UP001144050"/>
    </source>
</evidence>
<dbReference type="EMBL" id="JAIVFG010000038">
    <property type="protein sequence ID" value="MDB0572953.1"/>
    <property type="molecule type" value="Genomic_DNA"/>
</dbReference>
<feature type="transmembrane region" description="Helical" evidence="1">
    <location>
        <begin position="30"/>
        <end position="51"/>
    </location>
</feature>
<keyword evidence="1" id="KW-1133">Transmembrane helix</keyword>
<keyword evidence="1" id="KW-0472">Membrane</keyword>
<name>A0AAW5ZUC2_RALSL</name>